<dbReference type="PANTHER" id="PTHR38600:SF1">
    <property type="entry name" value="TRANSCRIPTIONAL REGULATORY PROTEIN"/>
    <property type="match status" value="1"/>
</dbReference>
<dbReference type="Proteomes" id="UP001596333">
    <property type="component" value="Unassembled WGS sequence"/>
</dbReference>
<dbReference type="InterPro" id="IPR036388">
    <property type="entry name" value="WH-like_DNA-bd_sf"/>
</dbReference>
<name>A0ABD5UI80_9EURY</name>
<evidence type="ECO:0000313" key="3">
    <source>
        <dbReference type="Proteomes" id="UP001596333"/>
    </source>
</evidence>
<comment type="caution">
    <text evidence="2">The sequence shown here is derived from an EMBL/GenBank/DDBJ whole genome shotgun (WGS) entry which is preliminary data.</text>
</comment>
<gene>
    <name evidence="2" type="ORF">ACFQEY_09095</name>
</gene>
<reference evidence="2 3" key="1">
    <citation type="journal article" date="2019" name="Int. J. Syst. Evol. Microbiol.">
        <title>The Global Catalogue of Microorganisms (GCM) 10K type strain sequencing project: providing services to taxonomists for standard genome sequencing and annotation.</title>
        <authorList>
            <consortium name="The Broad Institute Genomics Platform"/>
            <consortium name="The Broad Institute Genome Sequencing Center for Infectious Disease"/>
            <person name="Wu L."/>
            <person name="Ma J."/>
        </authorList>
    </citation>
    <scope>NUCLEOTIDE SEQUENCE [LARGE SCALE GENOMIC DNA]</scope>
    <source>
        <strain evidence="2 3">Y73</strain>
    </source>
</reference>
<proteinExistence type="predicted"/>
<accession>A0ABD5UI80</accession>
<sequence>MEGVLWHLLASSRGGPTRVRILQALDERPQNANELATELDMDYTTIRHHLDVLIDNNVVRRTDDDYAATYLVTDQARINWDIIEEIFETVDQENP</sequence>
<feature type="domain" description="HTH arsR-type" evidence="1">
    <location>
        <begin position="1"/>
        <end position="95"/>
    </location>
</feature>
<dbReference type="CDD" id="cd00090">
    <property type="entry name" value="HTH_ARSR"/>
    <property type="match status" value="1"/>
</dbReference>
<evidence type="ECO:0000313" key="2">
    <source>
        <dbReference type="EMBL" id="MFC6889169.1"/>
    </source>
</evidence>
<dbReference type="AlphaFoldDB" id="A0ABD5UI80"/>
<dbReference type="PANTHER" id="PTHR38600">
    <property type="entry name" value="TRANSCRIPTIONAL REGULATORY PROTEIN"/>
    <property type="match status" value="1"/>
</dbReference>
<dbReference type="Pfam" id="PF01022">
    <property type="entry name" value="HTH_5"/>
    <property type="match status" value="1"/>
</dbReference>
<dbReference type="InterPro" id="IPR036390">
    <property type="entry name" value="WH_DNA-bd_sf"/>
</dbReference>
<dbReference type="Gene3D" id="1.10.10.10">
    <property type="entry name" value="Winged helix-like DNA-binding domain superfamily/Winged helix DNA-binding domain"/>
    <property type="match status" value="1"/>
</dbReference>
<dbReference type="PROSITE" id="PS50987">
    <property type="entry name" value="HTH_ARSR_2"/>
    <property type="match status" value="1"/>
</dbReference>
<evidence type="ECO:0000259" key="1">
    <source>
        <dbReference type="PROSITE" id="PS50987"/>
    </source>
</evidence>
<dbReference type="RefSeq" id="WP_379767490.1">
    <property type="nucleotide sequence ID" value="NZ_JBHSXI010000009.1"/>
</dbReference>
<dbReference type="EMBL" id="JBHSXI010000009">
    <property type="protein sequence ID" value="MFC6889169.1"/>
    <property type="molecule type" value="Genomic_DNA"/>
</dbReference>
<dbReference type="InterPro" id="IPR001845">
    <property type="entry name" value="HTH_ArsR_DNA-bd_dom"/>
</dbReference>
<keyword evidence="3" id="KW-1185">Reference proteome</keyword>
<protein>
    <submittedName>
        <fullName evidence="2">ArsR/SmtB family transcription factor</fullName>
    </submittedName>
</protein>
<organism evidence="2 3">
    <name type="scientific">Halorubrum trueperi</name>
    <dbReference type="NCBI Taxonomy" id="2004704"/>
    <lineage>
        <taxon>Archaea</taxon>
        <taxon>Methanobacteriati</taxon>
        <taxon>Methanobacteriota</taxon>
        <taxon>Stenosarchaea group</taxon>
        <taxon>Halobacteria</taxon>
        <taxon>Halobacteriales</taxon>
        <taxon>Haloferacaceae</taxon>
        <taxon>Halorubrum</taxon>
    </lineage>
</organism>
<dbReference type="InterPro" id="IPR011991">
    <property type="entry name" value="ArsR-like_HTH"/>
</dbReference>
<dbReference type="SUPFAM" id="SSF46785">
    <property type="entry name" value="Winged helix' DNA-binding domain"/>
    <property type="match status" value="1"/>
</dbReference>